<dbReference type="PANTHER" id="PTHR37984">
    <property type="entry name" value="PROTEIN CBG26694"/>
    <property type="match status" value="1"/>
</dbReference>
<dbReference type="GO" id="GO:0003676">
    <property type="term" value="F:nucleic acid binding"/>
    <property type="evidence" value="ECO:0007669"/>
    <property type="project" value="InterPro"/>
</dbReference>
<dbReference type="InterPro" id="IPR050951">
    <property type="entry name" value="Retrovirus_Pol_polyprotein"/>
</dbReference>
<accession>A0A219ANQ6</accession>
<dbReference type="RefSeq" id="XP_022284994.1">
    <property type="nucleotide sequence ID" value="XM_022430057.1"/>
</dbReference>
<name>A0A219ANQ6_METCM</name>
<dbReference type="InterPro" id="IPR036397">
    <property type="entry name" value="RNaseH_sf"/>
</dbReference>
<sequence>MASGLPPSSVSGATTLMVITDRLSKGTVLCGLVDEGINAIANAFITHVVAHHGFPEAIVSDRGPQFINGSMETQTDGSTERMNQTVGLYLRIFATHCQDNWEKLLPIAQLAINNKNAASTGISPFFMTHGYTVDPIQTDEPLRDGNKSPVEKGEGIVKKLQEAWEYAQAAMAHAQEVQQQYATQRRQPASRLKVGDKVWLNLRNIKTVRPSKKLDWKHAKYTVLGEISPLAYRLDMPPGIHNVFHTDLLKPAANDPFPSQRQDDYQPEPIPLTAKVLRFSATGISANQIAKFSILYLSVQLMPPIPTISVFICGVYSNKLRQSLSTV</sequence>
<dbReference type="GeneID" id="33937216"/>
<dbReference type="InterPro" id="IPR056924">
    <property type="entry name" value="SH3_Tf2-1"/>
</dbReference>
<dbReference type="STRING" id="1380566.A0A219ANQ6"/>
<dbReference type="Proteomes" id="UP000078397">
    <property type="component" value="Unassembled WGS sequence"/>
</dbReference>
<evidence type="ECO:0000313" key="3">
    <source>
        <dbReference type="Proteomes" id="UP000078397"/>
    </source>
</evidence>
<reference evidence="2 3" key="1">
    <citation type="journal article" date="2016" name="PLoS Pathog.">
        <title>Biosynthesis of antibiotic leucinostatins in bio-control fungus Purpureocillium lilacinum and their inhibition on phytophthora revealed by genome mining.</title>
        <authorList>
            <person name="Wang G."/>
            <person name="Liu Z."/>
            <person name="Lin R."/>
            <person name="Li E."/>
            <person name="Mao Z."/>
            <person name="Ling J."/>
            <person name="Yang Y."/>
            <person name="Yin W.B."/>
            <person name="Xie B."/>
        </authorList>
    </citation>
    <scope>NUCLEOTIDE SEQUENCE [LARGE SCALE GENOMIC DNA]</scope>
    <source>
        <strain evidence="2">170</strain>
    </source>
</reference>
<gene>
    <name evidence="2" type="ORF">VFPPC_18451</name>
</gene>
<dbReference type="PANTHER" id="PTHR37984:SF15">
    <property type="entry name" value="INTEGRASE CATALYTIC DOMAIN-CONTAINING PROTEIN"/>
    <property type="match status" value="1"/>
</dbReference>
<dbReference type="OrthoDB" id="5152741at2759"/>
<dbReference type="Gene3D" id="3.30.420.10">
    <property type="entry name" value="Ribonuclease H-like superfamily/Ribonuclease H"/>
    <property type="match status" value="1"/>
</dbReference>
<proteinExistence type="predicted"/>
<feature type="domain" description="Tf2-1-like SH3-like" evidence="1">
    <location>
        <begin position="195"/>
        <end position="251"/>
    </location>
</feature>
<dbReference type="EMBL" id="LSBJ02000015">
    <property type="protein sequence ID" value="OWT42480.1"/>
    <property type="molecule type" value="Genomic_DNA"/>
</dbReference>
<protein>
    <recommendedName>
        <fullName evidence="1">Tf2-1-like SH3-like domain-containing protein</fullName>
    </recommendedName>
</protein>
<dbReference type="InterPro" id="IPR012337">
    <property type="entry name" value="RNaseH-like_sf"/>
</dbReference>
<organism evidence="2 3">
    <name type="scientific">Pochonia chlamydosporia 170</name>
    <dbReference type="NCBI Taxonomy" id="1380566"/>
    <lineage>
        <taxon>Eukaryota</taxon>
        <taxon>Fungi</taxon>
        <taxon>Dikarya</taxon>
        <taxon>Ascomycota</taxon>
        <taxon>Pezizomycotina</taxon>
        <taxon>Sordariomycetes</taxon>
        <taxon>Hypocreomycetidae</taxon>
        <taxon>Hypocreales</taxon>
        <taxon>Clavicipitaceae</taxon>
        <taxon>Pochonia</taxon>
    </lineage>
</organism>
<evidence type="ECO:0000313" key="2">
    <source>
        <dbReference type="EMBL" id="OWT42480.1"/>
    </source>
</evidence>
<keyword evidence="3" id="KW-1185">Reference proteome</keyword>
<dbReference type="KEGG" id="pchm:VFPPC_18451"/>
<comment type="caution">
    <text evidence="2">The sequence shown here is derived from an EMBL/GenBank/DDBJ whole genome shotgun (WGS) entry which is preliminary data.</text>
</comment>
<dbReference type="Pfam" id="PF24626">
    <property type="entry name" value="SH3_Tf2-1"/>
    <property type="match status" value="1"/>
</dbReference>
<dbReference type="SUPFAM" id="SSF53098">
    <property type="entry name" value="Ribonuclease H-like"/>
    <property type="match status" value="1"/>
</dbReference>
<dbReference type="AlphaFoldDB" id="A0A219ANQ6"/>
<evidence type="ECO:0000259" key="1">
    <source>
        <dbReference type="Pfam" id="PF24626"/>
    </source>
</evidence>